<proteinExistence type="predicted"/>
<evidence type="ECO:0000256" key="1">
    <source>
        <dbReference type="SAM" id="Phobius"/>
    </source>
</evidence>
<organism evidence="2 3">
    <name type="scientific">Novipirellula galeiformis</name>
    <dbReference type="NCBI Taxonomy" id="2528004"/>
    <lineage>
        <taxon>Bacteria</taxon>
        <taxon>Pseudomonadati</taxon>
        <taxon>Planctomycetota</taxon>
        <taxon>Planctomycetia</taxon>
        <taxon>Pirellulales</taxon>
        <taxon>Pirellulaceae</taxon>
        <taxon>Novipirellula</taxon>
    </lineage>
</organism>
<dbReference type="Proteomes" id="UP000316304">
    <property type="component" value="Unassembled WGS sequence"/>
</dbReference>
<sequence>MDSGRHETYLIPLLNRRALTLLGGGMLANIVAVYLLANPDHGITENEEVSDVFRYLVKGTVLGSIAVACWIATAARPPVLRYAGQAALILVGVTLYWKTFHDDPWISTLIDTMGIVSVQNLLFAWFWVPHWNDPRQSSERMRGQFSIASLIAITAAFAFLLGSARHFSPPIEPVQYWPVLFGIWGGMPVMVTLVCQAMLAPSFRYRVVRLLVVGLLAILGSFVLAWLELEFAKRGNPSGNPSDNPSASSLLLYRIHYLMVLSGYLLAFMVAGIAARASAPKSAI</sequence>
<feature type="transmembrane region" description="Helical" evidence="1">
    <location>
        <begin position="255"/>
        <end position="275"/>
    </location>
</feature>
<name>A0A5C6BYS8_9BACT</name>
<feature type="transmembrane region" description="Helical" evidence="1">
    <location>
        <begin position="52"/>
        <end position="72"/>
    </location>
</feature>
<protein>
    <submittedName>
        <fullName evidence="2">Uncharacterized protein</fullName>
    </submittedName>
</protein>
<feature type="transmembrane region" description="Helical" evidence="1">
    <location>
        <begin position="105"/>
        <end position="127"/>
    </location>
</feature>
<feature type="transmembrane region" description="Helical" evidence="1">
    <location>
        <begin position="207"/>
        <end position="227"/>
    </location>
</feature>
<evidence type="ECO:0000313" key="2">
    <source>
        <dbReference type="EMBL" id="TWU17490.1"/>
    </source>
</evidence>
<feature type="transmembrane region" description="Helical" evidence="1">
    <location>
        <begin position="176"/>
        <end position="195"/>
    </location>
</feature>
<gene>
    <name evidence="2" type="ORF">Pla52o_50460</name>
</gene>
<accession>A0A5C6BYS8</accession>
<feature type="transmembrane region" description="Helical" evidence="1">
    <location>
        <begin position="147"/>
        <end position="164"/>
    </location>
</feature>
<keyword evidence="1" id="KW-0472">Membrane</keyword>
<comment type="caution">
    <text evidence="2">The sequence shown here is derived from an EMBL/GenBank/DDBJ whole genome shotgun (WGS) entry which is preliminary data.</text>
</comment>
<dbReference type="AlphaFoldDB" id="A0A5C6BYS8"/>
<keyword evidence="3" id="KW-1185">Reference proteome</keyword>
<dbReference type="EMBL" id="SJPT01000011">
    <property type="protein sequence ID" value="TWU17490.1"/>
    <property type="molecule type" value="Genomic_DNA"/>
</dbReference>
<feature type="transmembrane region" description="Helical" evidence="1">
    <location>
        <begin position="18"/>
        <end position="37"/>
    </location>
</feature>
<evidence type="ECO:0000313" key="3">
    <source>
        <dbReference type="Proteomes" id="UP000316304"/>
    </source>
</evidence>
<reference evidence="2 3" key="1">
    <citation type="submission" date="2019-02" db="EMBL/GenBank/DDBJ databases">
        <title>Deep-cultivation of Planctomycetes and their phenomic and genomic characterization uncovers novel biology.</title>
        <authorList>
            <person name="Wiegand S."/>
            <person name="Jogler M."/>
            <person name="Boedeker C."/>
            <person name="Pinto D."/>
            <person name="Vollmers J."/>
            <person name="Rivas-Marin E."/>
            <person name="Kohn T."/>
            <person name="Peeters S.H."/>
            <person name="Heuer A."/>
            <person name="Rast P."/>
            <person name="Oberbeckmann S."/>
            <person name="Bunk B."/>
            <person name="Jeske O."/>
            <person name="Meyerdierks A."/>
            <person name="Storesund J.E."/>
            <person name="Kallscheuer N."/>
            <person name="Luecker S."/>
            <person name="Lage O.M."/>
            <person name="Pohl T."/>
            <person name="Merkel B.J."/>
            <person name="Hornburger P."/>
            <person name="Mueller R.-W."/>
            <person name="Bruemmer F."/>
            <person name="Labrenz M."/>
            <person name="Spormann A.M."/>
            <person name="Op Den Camp H."/>
            <person name="Overmann J."/>
            <person name="Amann R."/>
            <person name="Jetten M.S.M."/>
            <person name="Mascher T."/>
            <person name="Medema M.H."/>
            <person name="Devos D.P."/>
            <person name="Kaster A.-K."/>
            <person name="Ovreas L."/>
            <person name="Rohde M."/>
            <person name="Galperin M.Y."/>
            <person name="Jogler C."/>
        </authorList>
    </citation>
    <scope>NUCLEOTIDE SEQUENCE [LARGE SCALE GENOMIC DNA]</scope>
    <source>
        <strain evidence="2 3">Pla52o</strain>
    </source>
</reference>
<keyword evidence="1" id="KW-0812">Transmembrane</keyword>
<keyword evidence="1" id="KW-1133">Transmembrane helix</keyword>
<feature type="transmembrane region" description="Helical" evidence="1">
    <location>
        <begin position="79"/>
        <end position="99"/>
    </location>
</feature>